<name>A0ABW1JZN6_9ACTN</name>
<comment type="caution">
    <text evidence="1">The sequence shown here is derived from an EMBL/GenBank/DDBJ whole genome shotgun (WGS) entry which is preliminary data.</text>
</comment>
<sequence length="150" mass="16062">MRFRTTIELGGRTATGFPVPDEVVTGLGAGKRPAVRVTVGGHTYRSTVASMGGRFMVPLSADNRTRAGVAAGDEVEVEIALDTEPREVTVPADLADALDRQPEARRRFDALSYSQRSRYVLAVEGAKTAETRQRRIAKSVTELAAETSGG</sequence>
<dbReference type="InterPro" id="IPR015018">
    <property type="entry name" value="DUF1905"/>
</dbReference>
<reference evidence="2" key="1">
    <citation type="journal article" date="2019" name="Int. J. Syst. Evol. Microbiol.">
        <title>The Global Catalogue of Microorganisms (GCM) 10K type strain sequencing project: providing services to taxonomists for standard genome sequencing and annotation.</title>
        <authorList>
            <consortium name="The Broad Institute Genomics Platform"/>
            <consortium name="The Broad Institute Genome Sequencing Center for Infectious Disease"/>
            <person name="Wu L."/>
            <person name="Ma J."/>
        </authorList>
    </citation>
    <scope>NUCLEOTIDE SEQUENCE [LARGE SCALE GENOMIC DNA]</scope>
    <source>
        <strain evidence="2">ZS-35-S2</strain>
    </source>
</reference>
<gene>
    <name evidence="1" type="ORF">ACFP2T_00315</name>
</gene>
<protein>
    <submittedName>
        <fullName evidence="1">YdeI/OmpD-associated family protein</fullName>
    </submittedName>
</protein>
<organism evidence="1 2">
    <name type="scientific">Plantactinospora solaniradicis</name>
    <dbReference type="NCBI Taxonomy" id="1723736"/>
    <lineage>
        <taxon>Bacteria</taxon>
        <taxon>Bacillati</taxon>
        <taxon>Actinomycetota</taxon>
        <taxon>Actinomycetes</taxon>
        <taxon>Micromonosporales</taxon>
        <taxon>Micromonosporaceae</taxon>
        <taxon>Plantactinospora</taxon>
    </lineage>
</organism>
<evidence type="ECO:0000313" key="2">
    <source>
        <dbReference type="Proteomes" id="UP001596203"/>
    </source>
</evidence>
<dbReference type="Pfam" id="PF08922">
    <property type="entry name" value="DUF1905"/>
    <property type="match status" value="1"/>
</dbReference>
<proteinExistence type="predicted"/>
<dbReference type="Pfam" id="PF13376">
    <property type="entry name" value="OmdA"/>
    <property type="match status" value="1"/>
</dbReference>
<dbReference type="InterPro" id="IPR037079">
    <property type="entry name" value="AF2212/PG0164-like_sf"/>
</dbReference>
<dbReference type="SUPFAM" id="SSF141694">
    <property type="entry name" value="AF2212/PG0164-like"/>
    <property type="match status" value="1"/>
</dbReference>
<dbReference type="RefSeq" id="WP_377416004.1">
    <property type="nucleotide sequence ID" value="NZ_JBHSPR010000001.1"/>
</dbReference>
<dbReference type="Proteomes" id="UP001596203">
    <property type="component" value="Unassembled WGS sequence"/>
</dbReference>
<accession>A0ABW1JZN6</accession>
<evidence type="ECO:0000313" key="1">
    <source>
        <dbReference type="EMBL" id="MFC6014640.1"/>
    </source>
</evidence>
<keyword evidence="2" id="KW-1185">Reference proteome</keyword>
<dbReference type="Gene3D" id="2.40.30.100">
    <property type="entry name" value="AF2212/PG0164-like"/>
    <property type="match status" value="1"/>
</dbReference>
<dbReference type="EMBL" id="JBHSPR010000001">
    <property type="protein sequence ID" value="MFC6014640.1"/>
    <property type="molecule type" value="Genomic_DNA"/>
</dbReference>